<dbReference type="EMBL" id="JACGWN010000014">
    <property type="protein sequence ID" value="KAL0405336.1"/>
    <property type="molecule type" value="Genomic_DNA"/>
</dbReference>
<reference evidence="2" key="1">
    <citation type="submission" date="2020-06" db="EMBL/GenBank/DDBJ databases">
        <authorList>
            <person name="Li T."/>
            <person name="Hu X."/>
            <person name="Zhang T."/>
            <person name="Song X."/>
            <person name="Zhang H."/>
            <person name="Dai N."/>
            <person name="Sheng W."/>
            <person name="Hou X."/>
            <person name="Wei L."/>
        </authorList>
    </citation>
    <scope>NUCLEOTIDE SEQUENCE</scope>
    <source>
        <strain evidence="2">KEN1</strain>
        <tissue evidence="2">Leaf</tissue>
    </source>
</reference>
<gene>
    <name evidence="2" type="ORF">Slati_3847500</name>
</gene>
<dbReference type="AlphaFoldDB" id="A0AAW2TKP0"/>
<comment type="caution">
    <text evidence="2">The sequence shown here is derived from an EMBL/GenBank/DDBJ whole genome shotgun (WGS) entry which is preliminary data.</text>
</comment>
<organism evidence="2">
    <name type="scientific">Sesamum latifolium</name>
    <dbReference type="NCBI Taxonomy" id="2727402"/>
    <lineage>
        <taxon>Eukaryota</taxon>
        <taxon>Viridiplantae</taxon>
        <taxon>Streptophyta</taxon>
        <taxon>Embryophyta</taxon>
        <taxon>Tracheophyta</taxon>
        <taxon>Spermatophyta</taxon>
        <taxon>Magnoliopsida</taxon>
        <taxon>eudicotyledons</taxon>
        <taxon>Gunneridae</taxon>
        <taxon>Pentapetalae</taxon>
        <taxon>asterids</taxon>
        <taxon>lamiids</taxon>
        <taxon>Lamiales</taxon>
        <taxon>Pedaliaceae</taxon>
        <taxon>Sesamum</taxon>
    </lineage>
</organism>
<evidence type="ECO:0000256" key="1">
    <source>
        <dbReference type="SAM" id="MobiDB-lite"/>
    </source>
</evidence>
<feature type="region of interest" description="Disordered" evidence="1">
    <location>
        <begin position="73"/>
        <end position="97"/>
    </location>
</feature>
<evidence type="ECO:0000313" key="2">
    <source>
        <dbReference type="EMBL" id="KAL0405336.1"/>
    </source>
</evidence>
<accession>A0AAW2TKP0</accession>
<proteinExistence type="predicted"/>
<reference evidence="2" key="2">
    <citation type="journal article" date="2024" name="Plant">
        <title>Genomic evolution and insights into agronomic trait innovations of Sesamum species.</title>
        <authorList>
            <person name="Miao H."/>
            <person name="Wang L."/>
            <person name="Qu L."/>
            <person name="Liu H."/>
            <person name="Sun Y."/>
            <person name="Le M."/>
            <person name="Wang Q."/>
            <person name="Wei S."/>
            <person name="Zheng Y."/>
            <person name="Lin W."/>
            <person name="Duan Y."/>
            <person name="Cao H."/>
            <person name="Xiong S."/>
            <person name="Wang X."/>
            <person name="Wei L."/>
            <person name="Li C."/>
            <person name="Ma Q."/>
            <person name="Ju M."/>
            <person name="Zhao R."/>
            <person name="Li G."/>
            <person name="Mu C."/>
            <person name="Tian Q."/>
            <person name="Mei H."/>
            <person name="Zhang T."/>
            <person name="Gao T."/>
            <person name="Zhang H."/>
        </authorList>
    </citation>
    <scope>NUCLEOTIDE SEQUENCE</scope>
    <source>
        <strain evidence="2">KEN1</strain>
    </source>
</reference>
<evidence type="ECO:0008006" key="3">
    <source>
        <dbReference type="Google" id="ProtNLM"/>
    </source>
</evidence>
<protein>
    <recommendedName>
        <fullName evidence="3">Secreted protein</fullName>
    </recommendedName>
</protein>
<sequence>MLPWGSISFAMALDVGNTTGHCFSELRVLLPGFSSRLVFWLNALLSCRFLQMSLHRASGKWGIMPVPGADCGLSSSSSRRRRSSPAGAGLLVSREGK</sequence>
<name>A0AAW2TKP0_9LAMI</name>